<dbReference type="AlphaFoldDB" id="F4KYZ2"/>
<dbReference type="Proteomes" id="UP000008461">
    <property type="component" value="Chromosome"/>
</dbReference>
<reference key="2">
    <citation type="submission" date="2011-04" db="EMBL/GenBank/DDBJ databases">
        <title>Complete sequence of chromosome of Haliscomenobacter hydrossis DSM 1100.</title>
        <authorList>
            <consortium name="US DOE Joint Genome Institute (JGI-PGF)"/>
            <person name="Lucas S."/>
            <person name="Han J."/>
            <person name="Lapidus A."/>
            <person name="Bruce D."/>
            <person name="Goodwin L."/>
            <person name="Pitluck S."/>
            <person name="Peters L."/>
            <person name="Kyrpides N."/>
            <person name="Mavromatis K."/>
            <person name="Ivanova N."/>
            <person name="Ovchinnikova G."/>
            <person name="Pagani I."/>
            <person name="Daligault H."/>
            <person name="Detter J.C."/>
            <person name="Han C."/>
            <person name="Land M."/>
            <person name="Hauser L."/>
            <person name="Markowitz V."/>
            <person name="Cheng J.-F."/>
            <person name="Hugenholtz P."/>
            <person name="Woyke T."/>
            <person name="Wu D."/>
            <person name="Verbarg S."/>
            <person name="Frueling A."/>
            <person name="Brambilla E."/>
            <person name="Klenk H.-P."/>
            <person name="Eisen J.A."/>
        </authorList>
    </citation>
    <scope>NUCLEOTIDE SEQUENCE</scope>
    <source>
        <strain>DSM 1100</strain>
    </source>
</reference>
<gene>
    <name evidence="5" type="ordered locus">Halhy_4847</name>
</gene>
<accession>F4KYZ2</accession>
<dbReference type="GO" id="GO:0000976">
    <property type="term" value="F:transcription cis-regulatory region binding"/>
    <property type="evidence" value="ECO:0007669"/>
    <property type="project" value="TreeGrafter"/>
</dbReference>
<dbReference type="InterPro" id="IPR010982">
    <property type="entry name" value="Lambda_DNA-bd_dom_sf"/>
</dbReference>
<evidence type="ECO:0000256" key="3">
    <source>
        <dbReference type="ARBA" id="ARBA00023163"/>
    </source>
</evidence>
<dbReference type="PANTHER" id="PTHR30146:SF109">
    <property type="entry name" value="HTH-TYPE TRANSCRIPTIONAL REGULATOR GALS"/>
    <property type="match status" value="1"/>
</dbReference>
<name>F4KYZ2_HALH1</name>
<dbReference type="CDD" id="cd01392">
    <property type="entry name" value="HTH_LacI"/>
    <property type="match status" value="1"/>
</dbReference>
<dbReference type="SUPFAM" id="SSF47413">
    <property type="entry name" value="lambda repressor-like DNA-binding domains"/>
    <property type="match status" value="1"/>
</dbReference>
<dbReference type="RefSeq" id="WP_013767216.1">
    <property type="nucleotide sequence ID" value="NC_015510.1"/>
</dbReference>
<dbReference type="CDD" id="cd06267">
    <property type="entry name" value="PBP1_LacI_sugar_binding-like"/>
    <property type="match status" value="1"/>
</dbReference>
<keyword evidence="6" id="KW-1185">Reference proteome</keyword>
<dbReference type="PANTHER" id="PTHR30146">
    <property type="entry name" value="LACI-RELATED TRANSCRIPTIONAL REPRESSOR"/>
    <property type="match status" value="1"/>
</dbReference>
<organism evidence="5 6">
    <name type="scientific">Haliscomenobacter hydrossis (strain ATCC 27775 / DSM 1100 / LMG 10767 / O)</name>
    <dbReference type="NCBI Taxonomy" id="760192"/>
    <lineage>
        <taxon>Bacteria</taxon>
        <taxon>Pseudomonadati</taxon>
        <taxon>Bacteroidota</taxon>
        <taxon>Saprospiria</taxon>
        <taxon>Saprospirales</taxon>
        <taxon>Haliscomenobacteraceae</taxon>
        <taxon>Haliscomenobacter</taxon>
    </lineage>
</organism>
<sequence length="335" mass="37952">MPQVSIKDIARMLNISVATVSRALHDRYDVNPETKRKVLELAEKLNYRPNSHAIGLLTKRTHTIGLVVPEIDNQFFSEIINGLENVAYEQGYNVMIFQSQNIYEREVKIIDQLIGARVDGVAISIGSSTEDFRHLNMLKELDIPLAMFDRAHDKVYGHKIINDNFDGGYKAGEFLIKRGRQRIAHIAGPATLKLSRLRLQGFKAALRDAQLELRPEYVVHTTFRMEDSYQTALNLLRLLPRPDAIFAVSDYVALGVLKAARELDIKIPQELALIGFTNLAVGPLLEPPLTTISQQSYEMGQETARILLENIESSEEDFKLQTRIFKPELVIRDSV</sequence>
<proteinExistence type="predicted"/>
<keyword evidence="3" id="KW-0804">Transcription</keyword>
<dbReference type="Pfam" id="PF00356">
    <property type="entry name" value="LacI"/>
    <property type="match status" value="1"/>
</dbReference>
<dbReference type="Gene3D" id="1.10.260.40">
    <property type="entry name" value="lambda repressor-like DNA-binding domains"/>
    <property type="match status" value="1"/>
</dbReference>
<protein>
    <submittedName>
        <fullName evidence="5">Transcriptional regulator, LacI family</fullName>
    </submittedName>
</protein>
<evidence type="ECO:0000313" key="5">
    <source>
        <dbReference type="EMBL" id="AEE52679.1"/>
    </source>
</evidence>
<dbReference type="PROSITE" id="PS50932">
    <property type="entry name" value="HTH_LACI_2"/>
    <property type="match status" value="1"/>
</dbReference>
<dbReference type="InterPro" id="IPR028082">
    <property type="entry name" value="Peripla_BP_I"/>
</dbReference>
<evidence type="ECO:0000256" key="1">
    <source>
        <dbReference type="ARBA" id="ARBA00023015"/>
    </source>
</evidence>
<dbReference type="GO" id="GO:0003700">
    <property type="term" value="F:DNA-binding transcription factor activity"/>
    <property type="evidence" value="ECO:0007669"/>
    <property type="project" value="TreeGrafter"/>
</dbReference>
<evidence type="ECO:0000256" key="2">
    <source>
        <dbReference type="ARBA" id="ARBA00023125"/>
    </source>
</evidence>
<dbReference type="STRING" id="760192.Halhy_4847"/>
<dbReference type="Pfam" id="PF13377">
    <property type="entry name" value="Peripla_BP_3"/>
    <property type="match status" value="1"/>
</dbReference>
<keyword evidence="2" id="KW-0238">DNA-binding</keyword>
<dbReference type="Gene3D" id="3.40.50.2300">
    <property type="match status" value="2"/>
</dbReference>
<feature type="domain" description="HTH lacI-type" evidence="4">
    <location>
        <begin position="4"/>
        <end position="58"/>
    </location>
</feature>
<dbReference type="OrthoDB" id="833520at2"/>
<dbReference type="SMART" id="SM00354">
    <property type="entry name" value="HTH_LACI"/>
    <property type="match status" value="1"/>
</dbReference>
<dbReference type="InterPro" id="IPR046335">
    <property type="entry name" value="LacI/GalR-like_sensor"/>
</dbReference>
<dbReference type="EMBL" id="CP002691">
    <property type="protein sequence ID" value="AEE52679.1"/>
    <property type="molecule type" value="Genomic_DNA"/>
</dbReference>
<keyword evidence="1" id="KW-0805">Transcription regulation</keyword>
<dbReference type="InterPro" id="IPR000843">
    <property type="entry name" value="HTH_LacI"/>
</dbReference>
<evidence type="ECO:0000259" key="4">
    <source>
        <dbReference type="PROSITE" id="PS50932"/>
    </source>
</evidence>
<reference evidence="5 6" key="1">
    <citation type="journal article" date="2011" name="Stand. Genomic Sci.">
        <title>Complete genome sequence of Haliscomenobacter hydrossis type strain (O).</title>
        <authorList>
            <consortium name="US DOE Joint Genome Institute (JGI-PGF)"/>
            <person name="Daligault H."/>
            <person name="Lapidus A."/>
            <person name="Zeytun A."/>
            <person name="Nolan M."/>
            <person name="Lucas S."/>
            <person name="Del Rio T.G."/>
            <person name="Tice H."/>
            <person name="Cheng J.F."/>
            <person name="Tapia R."/>
            <person name="Han C."/>
            <person name="Goodwin L."/>
            <person name="Pitluck S."/>
            <person name="Liolios K."/>
            <person name="Pagani I."/>
            <person name="Ivanova N."/>
            <person name="Huntemann M."/>
            <person name="Mavromatis K."/>
            <person name="Mikhailova N."/>
            <person name="Pati A."/>
            <person name="Chen A."/>
            <person name="Palaniappan K."/>
            <person name="Land M."/>
            <person name="Hauser L."/>
            <person name="Brambilla E.M."/>
            <person name="Rohde M."/>
            <person name="Verbarg S."/>
            <person name="Goker M."/>
            <person name="Bristow J."/>
            <person name="Eisen J.A."/>
            <person name="Markowitz V."/>
            <person name="Hugenholtz P."/>
            <person name="Kyrpides N.C."/>
            <person name="Klenk H.P."/>
            <person name="Woyke T."/>
        </authorList>
    </citation>
    <scope>NUCLEOTIDE SEQUENCE [LARGE SCALE GENOMIC DNA]</scope>
    <source>
        <strain evidence="6">ATCC 27775 / DSM 1100 / LMG 10767 / O</strain>
    </source>
</reference>
<dbReference type="KEGG" id="hhy:Halhy_4847"/>
<dbReference type="HOGENOM" id="CLU_037628_6_0_10"/>
<evidence type="ECO:0000313" key="6">
    <source>
        <dbReference type="Proteomes" id="UP000008461"/>
    </source>
</evidence>
<dbReference type="eggNOG" id="COG1609">
    <property type="taxonomic scope" value="Bacteria"/>
</dbReference>
<dbReference type="SUPFAM" id="SSF53822">
    <property type="entry name" value="Periplasmic binding protein-like I"/>
    <property type="match status" value="1"/>
</dbReference>